<proteinExistence type="predicted"/>
<evidence type="ECO:0000256" key="1">
    <source>
        <dbReference type="PROSITE-ProRule" id="PRU00023"/>
    </source>
</evidence>
<feature type="region of interest" description="Disordered" evidence="2">
    <location>
        <begin position="1"/>
        <end position="66"/>
    </location>
</feature>
<feature type="non-terminal residue" evidence="3">
    <location>
        <position position="346"/>
    </location>
</feature>
<dbReference type="InterPro" id="IPR036770">
    <property type="entry name" value="Ankyrin_rpt-contain_sf"/>
</dbReference>
<sequence length="346" mass="38063">MPTQIFIIPPKQSRGHKPLTSSNSDSIARSDKISQSVPDTPLIEQASASSDNRLSVGKPIPSVRISPPQPVIDSLFEWDDDDRPFERRSPFVRNRQQKQFQERLARIQEGIIQNQHSAVSAIVTAPIIDVPGGQPASNTVDHAPITSKHEGSFDTGESQGQTLLHLAARLGHEEIMRMLITETSHASVLLNTRGQIPLLCAIEAGATSTATLLMEQDPLSLTCKDNIGSSVFHYATEQQNDIVLSRAISLLKRLSSSAARGTALQRLIEKNSNGKTPFVIAVEKGSLKCIKYILSSKWLHRNVDITDFINADSLKTTIDKDQLDIASFFVSDTRRFAAIIQIQIDV</sequence>
<dbReference type="Gene3D" id="1.25.40.20">
    <property type="entry name" value="Ankyrin repeat-containing domain"/>
    <property type="match status" value="1"/>
</dbReference>
<reference evidence="3" key="1">
    <citation type="submission" date="2021-02" db="EMBL/GenBank/DDBJ databases">
        <authorList>
            <person name="Nowell W R."/>
        </authorList>
    </citation>
    <scope>NUCLEOTIDE SEQUENCE</scope>
</reference>
<feature type="repeat" description="ANK" evidence="1">
    <location>
        <begin position="159"/>
        <end position="191"/>
    </location>
</feature>
<dbReference type="PANTHER" id="PTHR24121:SF23">
    <property type="entry name" value="NO MECHANORECEPTOR POTENTIAL C, ISOFORM H"/>
    <property type="match status" value="1"/>
</dbReference>
<evidence type="ECO:0000256" key="2">
    <source>
        <dbReference type="SAM" id="MobiDB-lite"/>
    </source>
</evidence>
<evidence type="ECO:0000313" key="4">
    <source>
        <dbReference type="Proteomes" id="UP000663828"/>
    </source>
</evidence>
<name>A0A815B853_ADIRI</name>
<accession>A0A815B853</accession>
<keyword evidence="4" id="KW-1185">Reference proteome</keyword>
<dbReference type="PROSITE" id="PS50088">
    <property type="entry name" value="ANK_REPEAT"/>
    <property type="match status" value="1"/>
</dbReference>
<dbReference type="Pfam" id="PF12796">
    <property type="entry name" value="Ank_2"/>
    <property type="match status" value="1"/>
</dbReference>
<keyword evidence="1" id="KW-0040">ANK repeat</keyword>
<comment type="caution">
    <text evidence="3">The sequence shown here is derived from an EMBL/GenBank/DDBJ whole genome shotgun (WGS) entry which is preliminary data.</text>
</comment>
<dbReference type="Proteomes" id="UP000663828">
    <property type="component" value="Unassembled WGS sequence"/>
</dbReference>
<evidence type="ECO:0000313" key="3">
    <source>
        <dbReference type="EMBL" id="CAF1268696.1"/>
    </source>
</evidence>
<dbReference type="InterPro" id="IPR002110">
    <property type="entry name" value="Ankyrin_rpt"/>
</dbReference>
<protein>
    <submittedName>
        <fullName evidence="3">Uncharacterized protein</fullName>
    </submittedName>
</protein>
<organism evidence="3 4">
    <name type="scientific">Adineta ricciae</name>
    <name type="common">Rotifer</name>
    <dbReference type="NCBI Taxonomy" id="249248"/>
    <lineage>
        <taxon>Eukaryota</taxon>
        <taxon>Metazoa</taxon>
        <taxon>Spiralia</taxon>
        <taxon>Gnathifera</taxon>
        <taxon>Rotifera</taxon>
        <taxon>Eurotatoria</taxon>
        <taxon>Bdelloidea</taxon>
        <taxon>Adinetida</taxon>
        <taxon>Adinetidae</taxon>
        <taxon>Adineta</taxon>
    </lineage>
</organism>
<gene>
    <name evidence="3" type="ORF">XAT740_LOCUS27174</name>
</gene>
<dbReference type="PANTHER" id="PTHR24121">
    <property type="entry name" value="NO MECHANORECEPTOR POTENTIAL C, ISOFORM D-RELATED"/>
    <property type="match status" value="1"/>
</dbReference>
<feature type="compositionally biased region" description="Polar residues" evidence="2">
    <location>
        <begin position="19"/>
        <end position="38"/>
    </location>
</feature>
<dbReference type="AlphaFoldDB" id="A0A815B853"/>
<dbReference type="PROSITE" id="PS50297">
    <property type="entry name" value="ANK_REP_REGION"/>
    <property type="match status" value="1"/>
</dbReference>
<dbReference type="SUPFAM" id="SSF48403">
    <property type="entry name" value="Ankyrin repeat"/>
    <property type="match status" value="1"/>
</dbReference>
<dbReference type="SMART" id="SM00248">
    <property type="entry name" value="ANK"/>
    <property type="match status" value="3"/>
</dbReference>
<dbReference type="EMBL" id="CAJNOR010002251">
    <property type="protein sequence ID" value="CAF1268696.1"/>
    <property type="molecule type" value="Genomic_DNA"/>
</dbReference>